<proteinExistence type="predicted"/>
<dbReference type="GO" id="GO:0046872">
    <property type="term" value="F:metal ion binding"/>
    <property type="evidence" value="ECO:0007669"/>
    <property type="project" value="UniProtKB-KW"/>
</dbReference>
<gene>
    <name evidence="3" type="ORF">H8693_09095</name>
</gene>
<dbReference type="InterPro" id="IPR036177">
    <property type="entry name" value="Peptidase_M55_sf"/>
</dbReference>
<dbReference type="Proteomes" id="UP000617951">
    <property type="component" value="Unassembled WGS sequence"/>
</dbReference>
<keyword evidence="4" id="KW-1185">Reference proteome</keyword>
<keyword evidence="2" id="KW-0479">Metal-binding</keyword>
<accession>A0A926HT34</accession>
<dbReference type="InterPro" id="IPR027476">
    <property type="entry name" value="DppA_N"/>
</dbReference>
<dbReference type="RefSeq" id="WP_249280707.1">
    <property type="nucleotide sequence ID" value="NZ_JACRSS010000005.1"/>
</dbReference>
<feature type="binding site" evidence="2">
    <location>
        <position position="138"/>
    </location>
    <ligand>
        <name>Zn(2+)</name>
        <dbReference type="ChEBI" id="CHEBI:29105"/>
        <label>2</label>
    </ligand>
</feature>
<dbReference type="AlphaFoldDB" id="A0A926HT34"/>
<sequence>MKVFLSADIEGCCGVAFIHDMMPGKSWFPYFQKQLGREVSAACEGALAAGAEKILVRDSHYLGCNIIPTDLPEDERIFLSRGVPHDPYVMMGGIQDDKYDAAIFVASHSGRHSRDTNVAHTFTDALEVFTINGVNMSEFTLSALMASYNNVPVVFLSGDKGACDEAEDVMPGITTVSTFELQGGRAVVAQHPNIVVRKIREKVQEALEGDFSKLIVPLPEEFDMRMRFHAHAQAFNMSYYPGAERLDNFTVRLCSKDFMDILRFIHFAVIPLRGGEFDQD</sequence>
<dbReference type="PIRSF" id="PIRSF015853">
    <property type="entry name" value="Pep_DppA"/>
    <property type="match status" value="1"/>
</dbReference>
<dbReference type="Pfam" id="PF04951">
    <property type="entry name" value="Peptidase_M55"/>
    <property type="match status" value="1"/>
</dbReference>
<name>A0A926HT34_9FIRM</name>
<dbReference type="SUPFAM" id="SSF63992">
    <property type="entry name" value="Dipeptide transport protein"/>
    <property type="match status" value="1"/>
</dbReference>
<feature type="binding site" evidence="2">
    <location>
        <position position="60"/>
    </location>
    <ligand>
        <name>Zn(2+)</name>
        <dbReference type="ChEBI" id="CHEBI:29105"/>
        <label>2</label>
    </ligand>
</feature>
<comment type="caution">
    <text evidence="3">The sequence shown here is derived from an EMBL/GenBank/DDBJ whole genome shotgun (WGS) entry which is preliminary data.</text>
</comment>
<evidence type="ECO:0000313" key="4">
    <source>
        <dbReference type="Proteomes" id="UP000617951"/>
    </source>
</evidence>
<feature type="binding site" evidence="2">
    <location>
        <position position="8"/>
    </location>
    <ligand>
        <name>Zn(2+)</name>
        <dbReference type="ChEBI" id="CHEBI:29105"/>
        <label>1</label>
    </ligand>
</feature>
<dbReference type="Gene3D" id="3.30.1360.130">
    <property type="entry name" value="Dipeptide transport protein"/>
    <property type="match status" value="1"/>
</dbReference>
<organism evidence="3 4">
    <name type="scientific">Guopingia tenuis</name>
    <dbReference type="NCBI Taxonomy" id="2763656"/>
    <lineage>
        <taxon>Bacteria</taxon>
        <taxon>Bacillati</taxon>
        <taxon>Bacillota</taxon>
        <taxon>Clostridia</taxon>
        <taxon>Christensenellales</taxon>
        <taxon>Christensenellaceae</taxon>
        <taxon>Guopingia</taxon>
    </lineage>
</organism>
<feature type="binding site" evidence="2">
    <location>
        <position position="108"/>
    </location>
    <ligand>
        <name>Zn(2+)</name>
        <dbReference type="ChEBI" id="CHEBI:29105"/>
        <label>2</label>
    </ligand>
</feature>
<evidence type="ECO:0000256" key="2">
    <source>
        <dbReference type="PIRSR" id="PIRSR015853-2"/>
    </source>
</evidence>
<reference evidence="3" key="1">
    <citation type="submission" date="2020-08" db="EMBL/GenBank/DDBJ databases">
        <title>Genome public.</title>
        <authorList>
            <person name="Liu C."/>
            <person name="Sun Q."/>
        </authorList>
    </citation>
    <scope>NUCLEOTIDE SEQUENCE</scope>
    <source>
        <strain evidence="3">NSJ-63</strain>
    </source>
</reference>
<feature type="binding site" evidence="2">
    <location>
        <position position="8"/>
    </location>
    <ligand>
        <name>Zn(2+)</name>
        <dbReference type="ChEBI" id="CHEBI:29105"/>
        <label>2</label>
    </ligand>
</feature>
<feature type="active site" description="Nucleophile" evidence="1">
    <location>
        <position position="120"/>
    </location>
</feature>
<dbReference type="Gene3D" id="3.40.50.10780">
    <property type="entry name" value="Dipeptide transport protein"/>
    <property type="match status" value="1"/>
</dbReference>
<evidence type="ECO:0000256" key="1">
    <source>
        <dbReference type="PIRSR" id="PIRSR015853-1"/>
    </source>
</evidence>
<evidence type="ECO:0000313" key="3">
    <source>
        <dbReference type="EMBL" id="MBC8539087.1"/>
    </source>
</evidence>
<dbReference type="EMBL" id="JACRSS010000005">
    <property type="protein sequence ID" value="MBC8539087.1"/>
    <property type="molecule type" value="Genomic_DNA"/>
</dbReference>
<keyword evidence="2" id="KW-0862">Zinc</keyword>
<protein>
    <submittedName>
        <fullName evidence="3">M55 family metallopeptidase</fullName>
    </submittedName>
</protein>
<feature type="binding site" evidence="2">
    <location>
        <position position="10"/>
    </location>
    <ligand>
        <name>Zn(2+)</name>
        <dbReference type="ChEBI" id="CHEBI:29105"/>
        <label>1</label>
    </ligand>
</feature>
<dbReference type="InterPro" id="IPR007035">
    <property type="entry name" value="Peptidase_M55"/>
</dbReference>